<dbReference type="Pfam" id="PF14299">
    <property type="entry name" value="PP2"/>
    <property type="match status" value="1"/>
</dbReference>
<dbReference type="Proteomes" id="UP000245207">
    <property type="component" value="Unassembled WGS sequence"/>
</dbReference>
<accession>A0A2U1N4A5</accession>
<organism evidence="1 2">
    <name type="scientific">Artemisia annua</name>
    <name type="common">Sweet wormwood</name>
    <dbReference type="NCBI Taxonomy" id="35608"/>
    <lineage>
        <taxon>Eukaryota</taxon>
        <taxon>Viridiplantae</taxon>
        <taxon>Streptophyta</taxon>
        <taxon>Embryophyta</taxon>
        <taxon>Tracheophyta</taxon>
        <taxon>Spermatophyta</taxon>
        <taxon>Magnoliopsida</taxon>
        <taxon>eudicotyledons</taxon>
        <taxon>Gunneridae</taxon>
        <taxon>Pentapetalae</taxon>
        <taxon>asterids</taxon>
        <taxon>campanulids</taxon>
        <taxon>Asterales</taxon>
        <taxon>Asteraceae</taxon>
        <taxon>Asteroideae</taxon>
        <taxon>Anthemideae</taxon>
        <taxon>Artemisiinae</taxon>
        <taxon>Artemisia</taxon>
    </lineage>
</organism>
<dbReference type="GO" id="GO:0016301">
    <property type="term" value="F:kinase activity"/>
    <property type="evidence" value="ECO:0007669"/>
    <property type="project" value="UniProtKB-KW"/>
</dbReference>
<comment type="caution">
    <text evidence="1">The sequence shown here is derived from an EMBL/GenBank/DDBJ whole genome shotgun (WGS) entry which is preliminary data.</text>
</comment>
<dbReference type="EMBL" id="PKPP01003655">
    <property type="protein sequence ID" value="PWA68341.1"/>
    <property type="molecule type" value="Genomic_DNA"/>
</dbReference>
<dbReference type="PANTHER" id="PTHR32278">
    <property type="entry name" value="F-BOX DOMAIN-CONTAINING PROTEIN"/>
    <property type="match status" value="1"/>
</dbReference>
<keyword evidence="1" id="KW-0418">Kinase</keyword>
<dbReference type="PANTHER" id="PTHR32278:SF135">
    <property type="entry name" value="F-BOX PROTEIN PP2-B12"/>
    <property type="match status" value="1"/>
</dbReference>
<name>A0A2U1N4A5_ARTAN</name>
<keyword evidence="2" id="KW-1185">Reference proteome</keyword>
<reference evidence="1 2" key="1">
    <citation type="journal article" date="2018" name="Mol. Plant">
        <title>The genome of Artemisia annua provides insight into the evolution of Asteraceae family and artemisinin biosynthesis.</title>
        <authorList>
            <person name="Shen Q."/>
            <person name="Zhang L."/>
            <person name="Liao Z."/>
            <person name="Wang S."/>
            <person name="Yan T."/>
            <person name="Shi P."/>
            <person name="Liu M."/>
            <person name="Fu X."/>
            <person name="Pan Q."/>
            <person name="Wang Y."/>
            <person name="Lv Z."/>
            <person name="Lu X."/>
            <person name="Zhang F."/>
            <person name="Jiang W."/>
            <person name="Ma Y."/>
            <person name="Chen M."/>
            <person name="Hao X."/>
            <person name="Li L."/>
            <person name="Tang Y."/>
            <person name="Lv G."/>
            <person name="Zhou Y."/>
            <person name="Sun X."/>
            <person name="Brodelius P.E."/>
            <person name="Rose J.K.C."/>
            <person name="Tang K."/>
        </authorList>
    </citation>
    <scope>NUCLEOTIDE SEQUENCE [LARGE SCALE GENOMIC DNA]</scope>
    <source>
        <strain evidence="2">cv. Huhao1</strain>
        <tissue evidence="1">Leaf</tissue>
    </source>
</reference>
<proteinExistence type="predicted"/>
<keyword evidence="1" id="KW-0808">Transferase</keyword>
<gene>
    <name evidence="1" type="ORF">CTI12_AA308540</name>
</gene>
<dbReference type="STRING" id="35608.A0A2U1N4A5"/>
<dbReference type="AlphaFoldDB" id="A0A2U1N4A5"/>
<protein>
    <submittedName>
        <fullName evidence="1">Protein kinase-like domain, Phloem protein 2-like protein</fullName>
    </submittedName>
</protein>
<evidence type="ECO:0000313" key="1">
    <source>
        <dbReference type="EMBL" id="PWA68341.1"/>
    </source>
</evidence>
<dbReference type="InterPro" id="IPR025886">
    <property type="entry name" value="PP2-like"/>
</dbReference>
<evidence type="ECO:0000313" key="2">
    <source>
        <dbReference type="Proteomes" id="UP000245207"/>
    </source>
</evidence>
<sequence length="353" mass="41208">MQLVSLNDKGQVCERIYIKACLDQIQNYRLKNFQSSRFPGGRCYYKHKDDLKVRVRAQFLCPQIIYSVNLVFRNAERKRCQTLHYILNGEEKCCMVYDTYKREDGWFVVSLYQFTSDRKTADFEIDFRGFLNGCKLQVAGFEFQPLEEKAELHDQGLEEYEDIVKAASQSLFYKSPEEFKELLTLHTFLQWTMKKGLFSDLLKKSKGQKGYAVDNNGKKSLMFSARGVITRDNLSFQSLPESRFGEVAVITDSNFKIVKKIKCDALTPETTYACYLVYKSTEDQPVLKITHPDNRYIYLRSDGWMEVKVWEIRTSRSAKTIHMDIWLSDPYFTCIRGLIIESIELRPTVAHSA</sequence>